<dbReference type="AlphaFoldDB" id="A0A1A9GIZ0"/>
<evidence type="ECO:0000256" key="2">
    <source>
        <dbReference type="ARBA" id="ARBA00022448"/>
    </source>
</evidence>
<evidence type="ECO:0000313" key="7">
    <source>
        <dbReference type="EMBL" id="ANH37632.1"/>
    </source>
</evidence>
<comment type="similarity">
    <text evidence="1">Belongs to the ABC transporter superfamily.</text>
</comment>
<dbReference type="PANTHER" id="PTHR43820:SF4">
    <property type="entry name" value="HIGH-AFFINITY BRANCHED-CHAIN AMINO ACID TRANSPORT ATP-BINDING PROTEIN LIVF"/>
    <property type="match status" value="1"/>
</dbReference>
<dbReference type="PROSITE" id="PS50893">
    <property type="entry name" value="ABC_TRANSPORTER_2"/>
    <property type="match status" value="1"/>
</dbReference>
<keyword evidence="8" id="KW-1185">Reference proteome</keyword>
<dbReference type="InterPro" id="IPR027417">
    <property type="entry name" value="P-loop_NTPase"/>
</dbReference>
<keyword evidence="3" id="KW-0547">Nucleotide-binding</keyword>
<dbReference type="InterPro" id="IPR052156">
    <property type="entry name" value="BCAA_Transport_ATP-bd_LivF"/>
</dbReference>
<dbReference type="Gene3D" id="3.40.50.300">
    <property type="entry name" value="P-loop containing nucleotide triphosphate hydrolases"/>
    <property type="match status" value="1"/>
</dbReference>
<feature type="domain" description="ABC transporter" evidence="6">
    <location>
        <begin position="12"/>
        <end position="247"/>
    </location>
</feature>
<dbReference type="Pfam" id="PF00005">
    <property type="entry name" value="ABC_tran"/>
    <property type="match status" value="1"/>
</dbReference>
<dbReference type="GO" id="GO:0015807">
    <property type="term" value="P:L-amino acid transport"/>
    <property type="evidence" value="ECO:0007669"/>
    <property type="project" value="TreeGrafter"/>
</dbReference>
<gene>
    <name evidence="7" type="primary">livF_2</name>
    <name evidence="7" type="ORF">I601_1190</name>
</gene>
<dbReference type="CDD" id="cd03224">
    <property type="entry name" value="ABC_TM1139_LivF_branched"/>
    <property type="match status" value="1"/>
</dbReference>
<dbReference type="STRING" id="1300347.I601_1190"/>
<dbReference type="Proteomes" id="UP000077868">
    <property type="component" value="Chromosome"/>
</dbReference>
<dbReference type="SUPFAM" id="SSF52540">
    <property type="entry name" value="P-loop containing nucleoside triphosphate hydrolases"/>
    <property type="match status" value="1"/>
</dbReference>
<organism evidence="7 8">
    <name type="scientific">Nocardioides dokdonensis FR1436</name>
    <dbReference type="NCBI Taxonomy" id="1300347"/>
    <lineage>
        <taxon>Bacteria</taxon>
        <taxon>Bacillati</taxon>
        <taxon>Actinomycetota</taxon>
        <taxon>Actinomycetes</taxon>
        <taxon>Propionibacteriales</taxon>
        <taxon>Nocardioidaceae</taxon>
        <taxon>Nocardioides</taxon>
    </lineage>
</organism>
<keyword evidence="5" id="KW-0029">Amino-acid transport</keyword>
<accession>A0A1A9GIZ0</accession>
<keyword evidence="2" id="KW-0813">Transport</keyword>
<evidence type="ECO:0000256" key="5">
    <source>
        <dbReference type="ARBA" id="ARBA00022970"/>
    </source>
</evidence>
<dbReference type="GO" id="GO:0015658">
    <property type="term" value="F:branched-chain amino acid transmembrane transporter activity"/>
    <property type="evidence" value="ECO:0007669"/>
    <property type="project" value="TreeGrafter"/>
</dbReference>
<protein>
    <submittedName>
        <fullName evidence="7">High-affinity branched-chain amino acid transport ATP-binding protein LivF</fullName>
    </submittedName>
</protein>
<dbReference type="GO" id="GO:0016887">
    <property type="term" value="F:ATP hydrolysis activity"/>
    <property type="evidence" value="ECO:0007669"/>
    <property type="project" value="InterPro"/>
</dbReference>
<evidence type="ECO:0000256" key="4">
    <source>
        <dbReference type="ARBA" id="ARBA00022840"/>
    </source>
</evidence>
<dbReference type="PATRIC" id="fig|1300347.3.peg.1191"/>
<proteinExistence type="inferred from homology"/>
<dbReference type="InterPro" id="IPR017871">
    <property type="entry name" value="ABC_transporter-like_CS"/>
</dbReference>
<name>A0A1A9GIZ0_9ACTN</name>
<keyword evidence="4 7" id="KW-0067">ATP-binding</keyword>
<evidence type="ECO:0000256" key="1">
    <source>
        <dbReference type="ARBA" id="ARBA00005417"/>
    </source>
</evidence>
<dbReference type="EMBL" id="CP015079">
    <property type="protein sequence ID" value="ANH37632.1"/>
    <property type="molecule type" value="Genomic_DNA"/>
</dbReference>
<dbReference type="KEGG" id="ndk:I601_1190"/>
<dbReference type="RefSeq" id="WP_084527226.1">
    <property type="nucleotide sequence ID" value="NZ_CP015079.1"/>
</dbReference>
<dbReference type="PROSITE" id="PS00211">
    <property type="entry name" value="ABC_TRANSPORTER_1"/>
    <property type="match status" value="1"/>
</dbReference>
<dbReference type="OrthoDB" id="9776369at2"/>
<dbReference type="InterPro" id="IPR003439">
    <property type="entry name" value="ABC_transporter-like_ATP-bd"/>
</dbReference>
<dbReference type="InterPro" id="IPR003593">
    <property type="entry name" value="AAA+_ATPase"/>
</dbReference>
<dbReference type="PANTHER" id="PTHR43820">
    <property type="entry name" value="HIGH-AFFINITY BRANCHED-CHAIN AMINO ACID TRANSPORT ATP-BINDING PROTEIN LIVF"/>
    <property type="match status" value="1"/>
</dbReference>
<reference evidence="7 8" key="1">
    <citation type="submission" date="2016-03" db="EMBL/GenBank/DDBJ databases">
        <title>Complete genome sequence of a soil Actinobacterium, Nocardioides dokdonensis FR1436.</title>
        <authorList>
            <person name="Kwon S.-K."/>
            <person name="Kim K."/>
            <person name="Kim J.F."/>
        </authorList>
    </citation>
    <scope>NUCLEOTIDE SEQUENCE [LARGE SCALE GENOMIC DNA]</scope>
    <source>
        <strain evidence="7 8">FR1436</strain>
    </source>
</reference>
<dbReference type="SMART" id="SM00382">
    <property type="entry name" value="AAA"/>
    <property type="match status" value="1"/>
</dbReference>
<evidence type="ECO:0000313" key="8">
    <source>
        <dbReference type="Proteomes" id="UP000077868"/>
    </source>
</evidence>
<evidence type="ECO:0000256" key="3">
    <source>
        <dbReference type="ARBA" id="ARBA00022741"/>
    </source>
</evidence>
<evidence type="ECO:0000259" key="6">
    <source>
        <dbReference type="PROSITE" id="PS50893"/>
    </source>
</evidence>
<sequence length="249" mass="26320">MKTPAPEGTAALDVRGACARYQNADVLHGIDLTVEPGRVTALLGANGAGKTTFLRCVLGLMPVHRGEMTSGSVTVLGREVTRASAQRRIKAGLAIVPEGRRLFADLSIEQNLRIGASTRRDKEIGQDIEQLLERFPALQRPKIQAGYLSGGEQQMLAIGRALMARPKVLLLDEPSLGLAPLVVDSVFETIASLAQDGIGVLLVEQNAERALQASSHAVVLQAGKVVRSGASAELADDPVIQESYLGVAS</sequence>
<dbReference type="GO" id="GO:0005524">
    <property type="term" value="F:ATP binding"/>
    <property type="evidence" value="ECO:0007669"/>
    <property type="project" value="UniProtKB-KW"/>
</dbReference>